<proteinExistence type="predicted"/>
<evidence type="ECO:0000256" key="2">
    <source>
        <dbReference type="ARBA" id="ARBA00022679"/>
    </source>
</evidence>
<name>A0A177A233_9PEZI</name>
<dbReference type="InterPro" id="IPR010286">
    <property type="entry name" value="METTL16/RlmF"/>
</dbReference>
<dbReference type="EMBL" id="KV441404">
    <property type="protein sequence ID" value="OAF56325.1"/>
    <property type="molecule type" value="Genomic_DNA"/>
</dbReference>
<sequence length="425" mass="46268">MNSDKNIYKKDLDFTELASQDAEFKSILKPNGQVDFSDPKSVQQLTKSLLKRDFGLKLDLPPDRLCPAVPNRLNYLLWIQDLLDTSTPSPSLTDTHDSSRPVIGLDIGTGASAIYPLLGCSHYPTWRFACTDTDPHSLTFARQNIAQNNLSNRIRLLQTEPDGPLLPLDDLGLDTIDFTLTNPPFFTSSSDLLASATLKSRPPSSVCTGAQSEMVSPGGETAFVARMIAESVPLGQRVRWFTAQLGKLGSVATVVAELKKAGVKNWALGELVQGRTKRWVVGWSRGGWRPAVRVARGAVGVTGADLPFPSEAVAVKVVVEAGEVGRRVNEAVAGLGGKWKWDADSGVGVGFVARNTWSRAARRKGGSVEEEGDDMAFGFRIYVREVPGEGDRSAETEVMVRWLKGDDSVLFESFCGMIKRKVEAQ</sequence>
<reference evidence="3" key="1">
    <citation type="submission" date="2016-03" db="EMBL/GenBank/DDBJ databases">
        <title>Updated assembly of Pseudogymnoascus destructans, the fungus causing white-nose syndrome of bats.</title>
        <authorList>
            <person name="Palmer J.M."/>
            <person name="Drees K.P."/>
            <person name="Foster J.T."/>
            <person name="Lindner D.L."/>
        </authorList>
    </citation>
    <scope>NUCLEOTIDE SEQUENCE [LARGE SCALE GENOMIC DNA]</scope>
    <source>
        <strain evidence="3">20631-21</strain>
    </source>
</reference>
<keyword evidence="1" id="KW-0489">Methyltransferase</keyword>
<dbReference type="eggNOG" id="KOG2912">
    <property type="taxonomic scope" value="Eukaryota"/>
</dbReference>
<keyword evidence="2" id="KW-0808">Transferase</keyword>
<protein>
    <recommendedName>
        <fullName evidence="4">U6 small nuclear RNA (adenine-(43)-N(6))-methyltransferase</fullName>
    </recommendedName>
</protein>
<dbReference type="PANTHER" id="PTHR13393:SF0">
    <property type="entry name" value="RNA N6-ADENOSINE-METHYLTRANSFERASE METTL16"/>
    <property type="match status" value="1"/>
</dbReference>
<dbReference type="GeneID" id="36289783"/>
<evidence type="ECO:0008006" key="4">
    <source>
        <dbReference type="Google" id="ProtNLM"/>
    </source>
</evidence>
<dbReference type="GO" id="GO:0008168">
    <property type="term" value="F:methyltransferase activity"/>
    <property type="evidence" value="ECO:0007669"/>
    <property type="project" value="UniProtKB-KW"/>
</dbReference>
<dbReference type="InterPro" id="IPR029063">
    <property type="entry name" value="SAM-dependent_MTases_sf"/>
</dbReference>
<gene>
    <name evidence="3" type="ORF">VC83_06727</name>
</gene>
<evidence type="ECO:0000313" key="3">
    <source>
        <dbReference type="EMBL" id="OAF56325.1"/>
    </source>
</evidence>
<organism evidence="3">
    <name type="scientific">Pseudogymnoascus destructans</name>
    <dbReference type="NCBI Taxonomy" id="655981"/>
    <lineage>
        <taxon>Eukaryota</taxon>
        <taxon>Fungi</taxon>
        <taxon>Dikarya</taxon>
        <taxon>Ascomycota</taxon>
        <taxon>Pezizomycotina</taxon>
        <taxon>Leotiomycetes</taxon>
        <taxon>Thelebolales</taxon>
        <taxon>Thelebolaceae</taxon>
        <taxon>Pseudogymnoascus</taxon>
    </lineage>
</organism>
<dbReference type="VEuPathDB" id="FungiDB:GMDG_06583"/>
<dbReference type="Pfam" id="PF05971">
    <property type="entry name" value="Methyltransf_10"/>
    <property type="match status" value="1"/>
</dbReference>
<dbReference type="Gene3D" id="3.40.50.150">
    <property type="entry name" value="Vaccinia Virus protein VP39"/>
    <property type="match status" value="1"/>
</dbReference>
<accession>A0A177A233</accession>
<dbReference type="GO" id="GO:0070475">
    <property type="term" value="P:rRNA base methylation"/>
    <property type="evidence" value="ECO:0007669"/>
    <property type="project" value="TreeGrafter"/>
</dbReference>
<dbReference type="PANTHER" id="PTHR13393">
    <property type="entry name" value="SAM-DEPENDENT METHYLTRANSFERASE"/>
    <property type="match status" value="1"/>
</dbReference>
<dbReference type="Proteomes" id="UP000077154">
    <property type="component" value="Unassembled WGS sequence"/>
</dbReference>
<evidence type="ECO:0000256" key="1">
    <source>
        <dbReference type="ARBA" id="ARBA00022603"/>
    </source>
</evidence>
<dbReference type="SUPFAM" id="SSF53335">
    <property type="entry name" value="S-adenosyl-L-methionine-dependent methyltransferases"/>
    <property type="match status" value="1"/>
</dbReference>
<dbReference type="AlphaFoldDB" id="A0A177A233"/>
<dbReference type="RefSeq" id="XP_024321621.1">
    <property type="nucleotide sequence ID" value="XM_024470317.1"/>
</dbReference>
<dbReference type="OrthoDB" id="514248at2759"/>
<dbReference type="GO" id="GO:0005634">
    <property type="term" value="C:nucleus"/>
    <property type="evidence" value="ECO:0007669"/>
    <property type="project" value="TreeGrafter"/>
</dbReference>